<dbReference type="Gene3D" id="1.10.510.10">
    <property type="entry name" value="Transferase(Phosphotransferase) domain 1"/>
    <property type="match status" value="3"/>
</dbReference>
<dbReference type="InterPro" id="IPR051681">
    <property type="entry name" value="Ser/Thr_Kinases-Pseudokinases"/>
</dbReference>
<dbReference type="PANTHER" id="PTHR44329">
    <property type="entry name" value="SERINE/THREONINE-PROTEIN KINASE TNNI3K-RELATED"/>
    <property type="match status" value="1"/>
</dbReference>
<feature type="compositionally biased region" description="Basic and acidic residues" evidence="1">
    <location>
        <begin position="148"/>
        <end position="158"/>
    </location>
</feature>
<feature type="region of interest" description="Disordered" evidence="1">
    <location>
        <begin position="148"/>
        <end position="169"/>
    </location>
</feature>
<dbReference type="PROSITE" id="PS50011">
    <property type="entry name" value="PROTEIN_KINASE_DOM"/>
    <property type="match status" value="2"/>
</dbReference>
<comment type="caution">
    <text evidence="3">The sequence shown here is derived from an EMBL/GenBank/DDBJ whole genome shotgun (WGS) entry which is preliminary data.</text>
</comment>
<feature type="compositionally biased region" description="Basic and acidic residues" evidence="1">
    <location>
        <begin position="917"/>
        <end position="931"/>
    </location>
</feature>
<name>A0ABR2KZZ0_9EUKA</name>
<sequence length="1066" mass="124526">MNTFEEISSLNNKIIDACSKTIIFSNKCEIVASTLSQINDSISLFQTVEVKKENLEKLKTHLCNLFKIIDSLTQETFLWTYIQKGKPIQQVVSDININMNRIDVELQLIGFDTSFKLPQDNLYSDYNSIDEHLTYSIQLLKSMQREVQDHLKQDHESPTESTDNSNESNLDELKKFPQFNLKKTDFQILSKQLTDKNEIFDYYEGEMTKTKEKVTILKMKDNSLFKRLLSVLTVIKHPYVESFKGAYINKNSKIKLITNRQGDRLSNLLYLSHDEDPLEKGDRTILAFKIAQAMSYLHSRSIIHRNLNSSNIYISRTISENSEIKPLVVGFRNSRLIPNESTSFMTSLNLDKKVPVSYFRAPELESGPYDEKVDVFAFAGILYELIEGHAPFRDRLKHEVMKMLDKCQRPEFTKKVPDKLKNLIECCWKQDPKERYTFDQVINEMINKRIIFPDDEKRSDYIEKFYEKKKVKNDKKNNCIDSFELIKKYIGKAFQYRFELLRIRSVLNTYQFYLKTPKFAKKEDLNDEDILNDEELLNADDDDEKELNEEDQKKFESLNNNLYDLQTIIYNLNHDEYVSVVECVFKSKLAAKKKSLKRKSAPEKKVAVPELNIVKVTDELTSVMDKIYNSMLLLGFKNIEKYKEVSDDLIYDYRELEIYFKEFCYESRKTKKIVYLMSDQINQIELFKTERNLNADLSNEAFHNRLKDLFSPFKQYEVSRDDFVMFHKDDSPSGATAQVHQGYMKKKKKKNDDNDDDNVVAIKELTNYASQGELTLACLRMEIGSLVMLKHKYIAKFIGYSLSDDDNSVWFISKFYKDGDLFDHIHKIENQNDEIFTPTVRTKVAFKISEAMAYVHSKGRLHHDLKPDNIMFDGYDPKIIDFGYSGPDNIALSNDLQLGMPNYMAPEVILSEEDDKNSEKVDQQLLKKESSSGDLDSFEAQSFDGPKYDSKSDVFSFGIILWEMYSGKIPFSQFRNRADVMKEIKSGGRLPFDKPIPKMLEDLIKECWCQDPSKRPSFKDIVARMMRETVMFPGSDEVEIRQFYENESKIISNAMIKVERAIAFEQ</sequence>
<dbReference type="InterPro" id="IPR001245">
    <property type="entry name" value="Ser-Thr/Tyr_kinase_cat_dom"/>
</dbReference>
<feature type="domain" description="Protein kinase" evidence="2">
    <location>
        <begin position="159"/>
        <end position="452"/>
    </location>
</feature>
<dbReference type="EMBL" id="JAPFFF010000002">
    <property type="protein sequence ID" value="KAK8896487.1"/>
    <property type="molecule type" value="Genomic_DNA"/>
</dbReference>
<feature type="region of interest" description="Disordered" evidence="1">
    <location>
        <begin position="734"/>
        <end position="755"/>
    </location>
</feature>
<evidence type="ECO:0000313" key="4">
    <source>
        <dbReference type="Proteomes" id="UP001470230"/>
    </source>
</evidence>
<organism evidence="3 4">
    <name type="scientific">Tritrichomonas musculus</name>
    <dbReference type="NCBI Taxonomy" id="1915356"/>
    <lineage>
        <taxon>Eukaryota</taxon>
        <taxon>Metamonada</taxon>
        <taxon>Parabasalia</taxon>
        <taxon>Tritrichomonadida</taxon>
        <taxon>Tritrichomonadidae</taxon>
        <taxon>Tritrichomonas</taxon>
    </lineage>
</organism>
<evidence type="ECO:0000259" key="2">
    <source>
        <dbReference type="PROSITE" id="PS50011"/>
    </source>
</evidence>
<evidence type="ECO:0000256" key="1">
    <source>
        <dbReference type="SAM" id="MobiDB-lite"/>
    </source>
</evidence>
<protein>
    <recommendedName>
        <fullName evidence="2">Protein kinase domain-containing protein</fullName>
    </recommendedName>
</protein>
<dbReference type="SMART" id="SM00220">
    <property type="entry name" value="S_TKc"/>
    <property type="match status" value="2"/>
</dbReference>
<proteinExistence type="predicted"/>
<dbReference type="InterPro" id="IPR011009">
    <property type="entry name" value="Kinase-like_dom_sf"/>
</dbReference>
<accession>A0ABR2KZZ0</accession>
<dbReference type="PANTHER" id="PTHR44329:SF214">
    <property type="entry name" value="PROTEIN KINASE DOMAIN-CONTAINING PROTEIN"/>
    <property type="match status" value="1"/>
</dbReference>
<dbReference type="InterPro" id="IPR000719">
    <property type="entry name" value="Prot_kinase_dom"/>
</dbReference>
<keyword evidence="4" id="KW-1185">Reference proteome</keyword>
<feature type="region of interest" description="Disordered" evidence="1">
    <location>
        <begin position="911"/>
        <end position="933"/>
    </location>
</feature>
<evidence type="ECO:0000313" key="3">
    <source>
        <dbReference type="EMBL" id="KAK8896487.1"/>
    </source>
</evidence>
<dbReference type="Proteomes" id="UP001470230">
    <property type="component" value="Unassembled WGS sequence"/>
</dbReference>
<dbReference type="SUPFAM" id="SSF56112">
    <property type="entry name" value="Protein kinase-like (PK-like)"/>
    <property type="match status" value="2"/>
</dbReference>
<gene>
    <name evidence="3" type="ORF">M9Y10_014390</name>
</gene>
<feature type="compositionally biased region" description="Polar residues" evidence="1">
    <location>
        <begin position="159"/>
        <end position="168"/>
    </location>
</feature>
<feature type="domain" description="Protein kinase" evidence="2">
    <location>
        <begin position="725"/>
        <end position="1030"/>
    </location>
</feature>
<dbReference type="Pfam" id="PF07714">
    <property type="entry name" value="PK_Tyr_Ser-Thr"/>
    <property type="match status" value="2"/>
</dbReference>
<reference evidence="3 4" key="1">
    <citation type="submission" date="2024-04" db="EMBL/GenBank/DDBJ databases">
        <title>Tritrichomonas musculus Genome.</title>
        <authorList>
            <person name="Alves-Ferreira E."/>
            <person name="Grigg M."/>
            <person name="Lorenzi H."/>
            <person name="Galac M."/>
        </authorList>
    </citation>
    <scope>NUCLEOTIDE SEQUENCE [LARGE SCALE GENOMIC DNA]</scope>
    <source>
        <strain evidence="3 4">EAF2021</strain>
    </source>
</reference>
<dbReference type="Pfam" id="PF00069">
    <property type="entry name" value="Pkinase"/>
    <property type="match status" value="1"/>
</dbReference>